<dbReference type="SMART" id="SM00387">
    <property type="entry name" value="HATPase_c"/>
    <property type="match status" value="1"/>
</dbReference>
<feature type="domain" description="Response regulatory" evidence="15">
    <location>
        <begin position="327"/>
        <end position="442"/>
    </location>
</feature>
<keyword evidence="5 12" id="KW-0597">Phosphoprotein</keyword>
<organism evidence="16 17">
    <name type="scientific">Labilibaculum antarcticum</name>
    <dbReference type="NCBI Taxonomy" id="1717717"/>
    <lineage>
        <taxon>Bacteria</taxon>
        <taxon>Pseudomonadati</taxon>
        <taxon>Bacteroidota</taxon>
        <taxon>Bacteroidia</taxon>
        <taxon>Marinilabiliales</taxon>
        <taxon>Marinifilaceae</taxon>
        <taxon>Labilibaculum</taxon>
    </lineage>
</organism>
<keyword evidence="4" id="KW-1003">Cell membrane</keyword>
<dbReference type="PANTHER" id="PTHR43047:SF72">
    <property type="entry name" value="OSMOSENSING HISTIDINE PROTEIN KINASE SLN1"/>
    <property type="match status" value="1"/>
</dbReference>
<gene>
    <name evidence="16" type="ORF">ALGA_2865</name>
</gene>
<comment type="subcellular location">
    <subcellularLocation>
        <location evidence="2">Cell membrane</location>
    </subcellularLocation>
</comment>
<dbReference type="CDD" id="cd17546">
    <property type="entry name" value="REC_hyHK_CKI1_RcsC-like"/>
    <property type="match status" value="1"/>
</dbReference>
<dbReference type="InterPro" id="IPR036890">
    <property type="entry name" value="HATPase_C_sf"/>
</dbReference>
<dbReference type="OrthoDB" id="9796457at2"/>
<keyword evidence="17" id="KW-1185">Reference proteome</keyword>
<dbReference type="InterPro" id="IPR004358">
    <property type="entry name" value="Sig_transdc_His_kin-like_C"/>
</dbReference>
<evidence type="ECO:0000256" key="2">
    <source>
        <dbReference type="ARBA" id="ARBA00004236"/>
    </source>
</evidence>
<name>A0A1Y1CLJ9_9BACT</name>
<reference evidence="16 17" key="1">
    <citation type="journal article" date="2018" name="Mar. Genomics">
        <title>Complete genome sequence of Marinifilaceae bacterium strain SPP2, isolated from the Antarctic marine sediment.</title>
        <authorList>
            <person name="Watanabe M."/>
            <person name="Kojima H."/>
            <person name="Fukui M."/>
        </authorList>
    </citation>
    <scope>NUCLEOTIDE SEQUENCE [LARGE SCALE GENOMIC DNA]</scope>
    <source>
        <strain evidence="16 17">SPP2</strain>
    </source>
</reference>
<feature type="domain" description="Histidine kinase" evidence="14">
    <location>
        <begin position="89"/>
        <end position="306"/>
    </location>
</feature>
<keyword evidence="13" id="KW-0812">Transmembrane</keyword>
<evidence type="ECO:0000256" key="13">
    <source>
        <dbReference type="SAM" id="Phobius"/>
    </source>
</evidence>
<evidence type="ECO:0000256" key="1">
    <source>
        <dbReference type="ARBA" id="ARBA00000085"/>
    </source>
</evidence>
<dbReference type="InterPro" id="IPR005467">
    <property type="entry name" value="His_kinase_dom"/>
</dbReference>
<evidence type="ECO:0000256" key="12">
    <source>
        <dbReference type="PROSITE-ProRule" id="PRU00169"/>
    </source>
</evidence>
<keyword evidence="10" id="KW-0902">Two-component regulatory system</keyword>
<protein>
    <recommendedName>
        <fullName evidence="3">histidine kinase</fullName>
        <ecNumber evidence="3">2.7.13.3</ecNumber>
    </recommendedName>
</protein>
<evidence type="ECO:0000256" key="4">
    <source>
        <dbReference type="ARBA" id="ARBA00022475"/>
    </source>
</evidence>
<evidence type="ECO:0000256" key="9">
    <source>
        <dbReference type="ARBA" id="ARBA00022840"/>
    </source>
</evidence>
<dbReference type="EC" id="2.7.13.3" evidence="3"/>
<dbReference type="Gene3D" id="1.10.287.130">
    <property type="match status" value="1"/>
</dbReference>
<dbReference type="CDD" id="cd00082">
    <property type="entry name" value="HisKA"/>
    <property type="match status" value="1"/>
</dbReference>
<evidence type="ECO:0000256" key="11">
    <source>
        <dbReference type="ARBA" id="ARBA00023136"/>
    </source>
</evidence>
<keyword evidence="13" id="KW-1133">Transmembrane helix</keyword>
<evidence type="ECO:0000256" key="7">
    <source>
        <dbReference type="ARBA" id="ARBA00022741"/>
    </source>
</evidence>
<dbReference type="PRINTS" id="PR00344">
    <property type="entry name" value="BCTRLSENSOR"/>
</dbReference>
<dbReference type="InterPro" id="IPR011006">
    <property type="entry name" value="CheY-like_superfamily"/>
</dbReference>
<dbReference type="InterPro" id="IPR036097">
    <property type="entry name" value="HisK_dim/P_sf"/>
</dbReference>
<comment type="catalytic activity">
    <reaction evidence="1">
        <text>ATP + protein L-histidine = ADP + protein N-phospho-L-histidine.</text>
        <dbReference type="EC" id="2.7.13.3"/>
    </reaction>
</comment>
<keyword evidence="6" id="KW-0808">Transferase</keyword>
<dbReference type="SUPFAM" id="SSF55874">
    <property type="entry name" value="ATPase domain of HSP90 chaperone/DNA topoisomerase II/histidine kinase"/>
    <property type="match status" value="1"/>
</dbReference>
<dbReference type="Pfam" id="PF00512">
    <property type="entry name" value="HisKA"/>
    <property type="match status" value="1"/>
</dbReference>
<feature type="modified residue" description="4-aspartylphosphate" evidence="12">
    <location>
        <position position="377"/>
    </location>
</feature>
<dbReference type="InterPro" id="IPR003661">
    <property type="entry name" value="HisK_dim/P_dom"/>
</dbReference>
<accession>A0A1Y1CLJ9</accession>
<evidence type="ECO:0000259" key="14">
    <source>
        <dbReference type="PROSITE" id="PS50109"/>
    </source>
</evidence>
<keyword evidence="9" id="KW-0067">ATP-binding</keyword>
<dbReference type="Proteomes" id="UP000218267">
    <property type="component" value="Chromosome"/>
</dbReference>
<feature type="transmembrane region" description="Helical" evidence="13">
    <location>
        <begin position="12"/>
        <end position="33"/>
    </location>
</feature>
<dbReference type="FunFam" id="3.30.565.10:FF:000023">
    <property type="entry name" value="PAS domain-containing sensor histidine kinase"/>
    <property type="match status" value="1"/>
</dbReference>
<dbReference type="KEGG" id="mbas:ALGA_2865"/>
<dbReference type="InterPro" id="IPR003594">
    <property type="entry name" value="HATPase_dom"/>
</dbReference>
<dbReference type="Pfam" id="PF00072">
    <property type="entry name" value="Response_reg"/>
    <property type="match status" value="1"/>
</dbReference>
<dbReference type="SUPFAM" id="SSF52172">
    <property type="entry name" value="CheY-like"/>
    <property type="match status" value="1"/>
</dbReference>
<evidence type="ECO:0000313" key="17">
    <source>
        <dbReference type="Proteomes" id="UP000218267"/>
    </source>
</evidence>
<proteinExistence type="predicted"/>
<dbReference type="SMART" id="SM00448">
    <property type="entry name" value="REC"/>
    <property type="match status" value="1"/>
</dbReference>
<dbReference type="PANTHER" id="PTHR43047">
    <property type="entry name" value="TWO-COMPONENT HISTIDINE PROTEIN KINASE"/>
    <property type="match status" value="1"/>
</dbReference>
<dbReference type="GO" id="GO:0005524">
    <property type="term" value="F:ATP binding"/>
    <property type="evidence" value="ECO:0007669"/>
    <property type="project" value="UniProtKB-KW"/>
</dbReference>
<keyword evidence="11 13" id="KW-0472">Membrane</keyword>
<dbReference type="Pfam" id="PF02518">
    <property type="entry name" value="HATPase_c"/>
    <property type="match status" value="1"/>
</dbReference>
<sequence length="443" mass="50130">MSKLKFEYKILIAYLLVGGMWISFSDLLVQNIVSDPNYLTQVQTYKGWFYVLVTGILFYLLLKKHLIKIRNAEKKARESDHLKTAFLQNISHEIRTPMNGIVGFAGLLKENDLTQDEKDMYLDIITKSSDQLLNVVNDVLDVSLIDSGNVIINKTQFNLNEFMNQIYSVHGTILSKDISLQLNNTLSGLDYIVFTDKIKLGQIFDNLISNAIKYTPKGLIEFGCEMKEDQLLFFVKDSGIGIAPKYHEKIFDRFHRAEVETTKTIGGAGLGLAICKGNVELLGGEIWVESNLGDGSKFYFTMPGEFVISEIKEEQKEKFKTALKPGCLLVAEDEELNFSYISRILKDAGIDFLRAENGQEAVDICRNNANVKMVLMDVKMPILNGYEAVRMIRESQNDIPIIAQTAFAIGNEKKKALDVGCNDYIAKPFKRGELLDKIRQNLR</sequence>
<keyword evidence="8" id="KW-0418">Kinase</keyword>
<dbReference type="GO" id="GO:0005886">
    <property type="term" value="C:plasma membrane"/>
    <property type="evidence" value="ECO:0007669"/>
    <property type="project" value="UniProtKB-SubCell"/>
</dbReference>
<evidence type="ECO:0000256" key="5">
    <source>
        <dbReference type="ARBA" id="ARBA00022553"/>
    </source>
</evidence>
<dbReference type="PROSITE" id="PS50110">
    <property type="entry name" value="RESPONSE_REGULATORY"/>
    <property type="match status" value="1"/>
</dbReference>
<evidence type="ECO:0000313" key="16">
    <source>
        <dbReference type="EMBL" id="BAX81170.1"/>
    </source>
</evidence>
<dbReference type="PROSITE" id="PS50109">
    <property type="entry name" value="HIS_KIN"/>
    <property type="match status" value="1"/>
</dbReference>
<dbReference type="GO" id="GO:0009927">
    <property type="term" value="F:histidine phosphotransfer kinase activity"/>
    <property type="evidence" value="ECO:0007669"/>
    <property type="project" value="TreeGrafter"/>
</dbReference>
<reference evidence="17" key="2">
    <citation type="journal article" date="2020" name="Antonie Van Leeuwenhoek">
        <title>Labilibaculum antarcticum sp. nov., a novel facultative anaerobic, psychrotorelant bacterium isolated from marine sediment of Antarctica.</title>
        <authorList>
            <person name="Watanabe M."/>
            <person name="Kojima H."/>
            <person name="Fukui M."/>
        </authorList>
    </citation>
    <scope>NUCLEOTIDE SEQUENCE [LARGE SCALE GENOMIC DNA]</scope>
    <source>
        <strain evidence="17">SPP2</strain>
    </source>
</reference>
<evidence type="ECO:0000256" key="3">
    <source>
        <dbReference type="ARBA" id="ARBA00012438"/>
    </source>
</evidence>
<evidence type="ECO:0000256" key="10">
    <source>
        <dbReference type="ARBA" id="ARBA00023012"/>
    </source>
</evidence>
<dbReference type="GO" id="GO:0000155">
    <property type="term" value="F:phosphorelay sensor kinase activity"/>
    <property type="evidence" value="ECO:0007669"/>
    <property type="project" value="InterPro"/>
</dbReference>
<evidence type="ECO:0000256" key="6">
    <source>
        <dbReference type="ARBA" id="ARBA00022679"/>
    </source>
</evidence>
<dbReference type="EMBL" id="AP018042">
    <property type="protein sequence ID" value="BAX81170.1"/>
    <property type="molecule type" value="Genomic_DNA"/>
</dbReference>
<dbReference type="Gene3D" id="3.40.50.2300">
    <property type="match status" value="1"/>
</dbReference>
<keyword evidence="7" id="KW-0547">Nucleotide-binding</keyword>
<dbReference type="CDD" id="cd16922">
    <property type="entry name" value="HATPase_EvgS-ArcB-TorS-like"/>
    <property type="match status" value="1"/>
</dbReference>
<dbReference type="Gene3D" id="3.30.565.10">
    <property type="entry name" value="Histidine kinase-like ATPase, C-terminal domain"/>
    <property type="match status" value="1"/>
</dbReference>
<dbReference type="SMART" id="SM00388">
    <property type="entry name" value="HisKA"/>
    <property type="match status" value="1"/>
</dbReference>
<evidence type="ECO:0000256" key="8">
    <source>
        <dbReference type="ARBA" id="ARBA00022777"/>
    </source>
</evidence>
<evidence type="ECO:0000259" key="15">
    <source>
        <dbReference type="PROSITE" id="PS50110"/>
    </source>
</evidence>
<feature type="transmembrane region" description="Helical" evidence="13">
    <location>
        <begin position="45"/>
        <end position="62"/>
    </location>
</feature>
<dbReference type="AlphaFoldDB" id="A0A1Y1CLJ9"/>
<dbReference type="RefSeq" id="WP_096430220.1">
    <property type="nucleotide sequence ID" value="NZ_AP018042.1"/>
</dbReference>
<dbReference type="InterPro" id="IPR001789">
    <property type="entry name" value="Sig_transdc_resp-reg_receiver"/>
</dbReference>
<dbReference type="SUPFAM" id="SSF47384">
    <property type="entry name" value="Homodimeric domain of signal transducing histidine kinase"/>
    <property type="match status" value="1"/>
</dbReference>